<evidence type="ECO:0000256" key="7">
    <source>
        <dbReference type="PROSITE-ProRule" id="PRU00169"/>
    </source>
</evidence>
<feature type="modified residue" description="4-aspartylphosphate" evidence="7">
    <location>
        <position position="53"/>
    </location>
</feature>
<keyword evidence="4 10" id="KW-0238">DNA-binding</keyword>
<proteinExistence type="predicted"/>
<dbReference type="PANTHER" id="PTHR43214">
    <property type="entry name" value="TWO-COMPONENT RESPONSE REGULATOR"/>
    <property type="match status" value="1"/>
</dbReference>
<dbReference type="Proteomes" id="UP000266172">
    <property type="component" value="Unassembled WGS sequence"/>
</dbReference>
<evidence type="ECO:0000256" key="3">
    <source>
        <dbReference type="ARBA" id="ARBA00023015"/>
    </source>
</evidence>
<dbReference type="SMART" id="SM00448">
    <property type="entry name" value="REC"/>
    <property type="match status" value="1"/>
</dbReference>
<dbReference type="GO" id="GO:0000160">
    <property type="term" value="P:phosphorelay signal transduction system"/>
    <property type="evidence" value="ECO:0007669"/>
    <property type="project" value="InterPro"/>
</dbReference>
<organism evidence="10 11">
    <name type="scientific">Roseburia hominis</name>
    <dbReference type="NCBI Taxonomy" id="301301"/>
    <lineage>
        <taxon>Bacteria</taxon>
        <taxon>Bacillati</taxon>
        <taxon>Bacillota</taxon>
        <taxon>Clostridia</taxon>
        <taxon>Lachnospirales</taxon>
        <taxon>Lachnospiraceae</taxon>
        <taxon>Roseburia</taxon>
    </lineage>
</organism>
<dbReference type="Gene3D" id="3.40.50.2300">
    <property type="match status" value="1"/>
</dbReference>
<evidence type="ECO:0000256" key="2">
    <source>
        <dbReference type="ARBA" id="ARBA00022553"/>
    </source>
</evidence>
<evidence type="ECO:0000259" key="8">
    <source>
        <dbReference type="PROSITE" id="PS50043"/>
    </source>
</evidence>
<evidence type="ECO:0000256" key="6">
    <source>
        <dbReference type="ARBA" id="ARBA00024867"/>
    </source>
</evidence>
<dbReference type="InterPro" id="IPR016032">
    <property type="entry name" value="Sig_transdc_resp-reg_C-effctor"/>
</dbReference>
<sequence length="207" mass="22878">MRVLVVDDDKLVAVSLKTILEADGEITVVGLGEAGDDAIRLYREQHPDILLMDIRMQGMSGLDAAECILKEDQAAKILFLTTFSDDEYIVKALNMGAKGYLLKQDFESIVPALKAVYGGQSVFGGQIMGKIPVLLAGKGSFSYHDYDISEKEQGIIELVAEGLSNREIAEKLYLSEGTVRNYISTILDKLKLRDRTQLAVFYYKNCG</sequence>
<keyword evidence="3" id="KW-0805">Transcription regulation</keyword>
<dbReference type="PROSITE" id="PS50043">
    <property type="entry name" value="HTH_LUXR_2"/>
    <property type="match status" value="1"/>
</dbReference>
<dbReference type="OMA" id="QDYVIPA"/>
<dbReference type="SUPFAM" id="SSF52172">
    <property type="entry name" value="CheY-like"/>
    <property type="match status" value="1"/>
</dbReference>
<dbReference type="AlphaFoldDB" id="A0A174FEH0"/>
<dbReference type="InterPro" id="IPR011006">
    <property type="entry name" value="CheY-like_superfamily"/>
</dbReference>
<dbReference type="CDD" id="cd17535">
    <property type="entry name" value="REC_NarL-like"/>
    <property type="match status" value="1"/>
</dbReference>
<evidence type="ECO:0000259" key="9">
    <source>
        <dbReference type="PROSITE" id="PS50110"/>
    </source>
</evidence>
<evidence type="ECO:0000256" key="1">
    <source>
        <dbReference type="ARBA" id="ARBA00018672"/>
    </source>
</evidence>
<dbReference type="CDD" id="cd06170">
    <property type="entry name" value="LuxR_C_like"/>
    <property type="match status" value="1"/>
</dbReference>
<dbReference type="InterPro" id="IPR000792">
    <property type="entry name" value="Tscrpt_reg_LuxR_C"/>
</dbReference>
<dbReference type="SUPFAM" id="SSF46894">
    <property type="entry name" value="C-terminal effector domain of the bipartite response regulators"/>
    <property type="match status" value="1"/>
</dbReference>
<feature type="domain" description="HTH luxR-type" evidence="8">
    <location>
        <begin position="141"/>
        <end position="207"/>
    </location>
</feature>
<dbReference type="GO" id="GO:0006355">
    <property type="term" value="P:regulation of DNA-templated transcription"/>
    <property type="evidence" value="ECO:0007669"/>
    <property type="project" value="InterPro"/>
</dbReference>
<gene>
    <name evidence="10" type="ORF">DWX93_09830</name>
</gene>
<evidence type="ECO:0000256" key="4">
    <source>
        <dbReference type="ARBA" id="ARBA00023125"/>
    </source>
</evidence>
<dbReference type="SMART" id="SM00421">
    <property type="entry name" value="HTH_LUXR"/>
    <property type="match status" value="1"/>
</dbReference>
<dbReference type="PRINTS" id="PR00038">
    <property type="entry name" value="HTHLUXR"/>
</dbReference>
<protein>
    <recommendedName>
        <fullName evidence="1">Stage 0 sporulation protein A homolog</fullName>
    </recommendedName>
</protein>
<dbReference type="Pfam" id="PF00072">
    <property type="entry name" value="Response_reg"/>
    <property type="match status" value="1"/>
</dbReference>
<dbReference type="InterPro" id="IPR058245">
    <property type="entry name" value="NreC/VraR/RcsB-like_REC"/>
</dbReference>
<evidence type="ECO:0000256" key="5">
    <source>
        <dbReference type="ARBA" id="ARBA00023163"/>
    </source>
</evidence>
<keyword evidence="5" id="KW-0804">Transcription</keyword>
<dbReference type="InterPro" id="IPR001789">
    <property type="entry name" value="Sig_transdc_resp-reg_receiver"/>
</dbReference>
<feature type="domain" description="Response regulatory" evidence="9">
    <location>
        <begin position="2"/>
        <end position="118"/>
    </location>
</feature>
<dbReference type="PROSITE" id="PS50110">
    <property type="entry name" value="RESPONSE_REGULATORY"/>
    <property type="match status" value="1"/>
</dbReference>
<dbReference type="InterPro" id="IPR039420">
    <property type="entry name" value="WalR-like"/>
</dbReference>
<evidence type="ECO:0000313" key="10">
    <source>
        <dbReference type="EMBL" id="RGS40408.1"/>
    </source>
</evidence>
<dbReference type="EMBL" id="QRVL01000007">
    <property type="protein sequence ID" value="RGS40408.1"/>
    <property type="molecule type" value="Genomic_DNA"/>
</dbReference>
<dbReference type="GO" id="GO:0003677">
    <property type="term" value="F:DNA binding"/>
    <property type="evidence" value="ECO:0007669"/>
    <property type="project" value="UniProtKB-KW"/>
</dbReference>
<reference evidence="10 11" key="1">
    <citation type="submission" date="2018-08" db="EMBL/GenBank/DDBJ databases">
        <title>A genome reference for cultivated species of the human gut microbiota.</title>
        <authorList>
            <person name="Zou Y."/>
            <person name="Xue W."/>
            <person name="Luo G."/>
        </authorList>
    </citation>
    <scope>NUCLEOTIDE SEQUENCE [LARGE SCALE GENOMIC DNA]</scope>
    <source>
        <strain evidence="10 11">AF22-12AC</strain>
    </source>
</reference>
<comment type="function">
    <text evidence="6">May play the central regulatory role in sporulation. It may be an element of the effector pathway responsible for the activation of sporulation genes in response to nutritional stress. Spo0A may act in concert with spo0H (a sigma factor) to control the expression of some genes that are critical to the sporulation process.</text>
</comment>
<comment type="caution">
    <text evidence="10">The sequence shown here is derived from an EMBL/GenBank/DDBJ whole genome shotgun (WGS) entry which is preliminary data.</text>
</comment>
<evidence type="ECO:0000313" key="11">
    <source>
        <dbReference type="Proteomes" id="UP000266172"/>
    </source>
</evidence>
<dbReference type="Pfam" id="PF00196">
    <property type="entry name" value="GerE"/>
    <property type="match status" value="1"/>
</dbReference>
<dbReference type="RefSeq" id="WP_014078324.1">
    <property type="nucleotide sequence ID" value="NZ_CAKMUY010000006.1"/>
</dbReference>
<accession>A0A174FEH0</accession>
<dbReference type="GeneID" id="93722006"/>
<keyword evidence="2 7" id="KW-0597">Phosphoprotein</keyword>
<dbReference type="PANTHER" id="PTHR43214:SF40">
    <property type="entry name" value="TRANSCRIPTIONAL REGULATORY PROTEIN LNRK"/>
    <property type="match status" value="1"/>
</dbReference>
<name>A0A174FEH0_9FIRM</name>